<dbReference type="PANTHER" id="PTHR43895:SF104">
    <property type="entry name" value="CBL-INTERACTING SERINE_THREONINE-PROTEIN KINASE 3"/>
    <property type="match status" value="1"/>
</dbReference>
<keyword evidence="1" id="KW-0723">Serine/threonine-protein kinase</keyword>
<keyword evidence="4" id="KW-0418">Kinase</keyword>
<dbReference type="Pfam" id="PF00069">
    <property type="entry name" value="Pkinase"/>
    <property type="match status" value="1"/>
</dbReference>
<dbReference type="PANTHER" id="PTHR43895">
    <property type="entry name" value="CALCIUM/CALMODULIN-DEPENDENT PROTEIN KINASE KINASE-RELATED"/>
    <property type="match status" value="1"/>
</dbReference>
<protein>
    <recommendedName>
        <fullName evidence="6">Protein kinase domain-containing protein</fullName>
    </recommendedName>
</protein>
<dbReference type="Proteomes" id="UP000886885">
    <property type="component" value="Chromosome 14D"/>
</dbReference>
<evidence type="ECO:0000259" key="6">
    <source>
        <dbReference type="PROSITE" id="PS50011"/>
    </source>
</evidence>
<gene>
    <name evidence="7" type="ORF">POTOM_048660</name>
</gene>
<dbReference type="GO" id="GO:0005524">
    <property type="term" value="F:ATP binding"/>
    <property type="evidence" value="ECO:0007669"/>
    <property type="project" value="UniProtKB-KW"/>
</dbReference>
<keyword evidence="2" id="KW-0808">Transferase</keyword>
<feature type="domain" description="Protein kinase" evidence="6">
    <location>
        <begin position="1"/>
        <end position="108"/>
    </location>
</feature>
<evidence type="ECO:0000256" key="4">
    <source>
        <dbReference type="ARBA" id="ARBA00022777"/>
    </source>
</evidence>
<comment type="caution">
    <text evidence="7">The sequence shown here is derived from an EMBL/GenBank/DDBJ whole genome shotgun (WGS) entry which is preliminary data.</text>
</comment>
<dbReference type="EMBL" id="JAAWWB010000028">
    <property type="protein sequence ID" value="KAG6748727.1"/>
    <property type="molecule type" value="Genomic_DNA"/>
</dbReference>
<evidence type="ECO:0000256" key="1">
    <source>
        <dbReference type="ARBA" id="ARBA00022527"/>
    </source>
</evidence>
<evidence type="ECO:0000256" key="5">
    <source>
        <dbReference type="ARBA" id="ARBA00022840"/>
    </source>
</evidence>
<keyword evidence="8" id="KW-1185">Reference proteome</keyword>
<dbReference type="InterPro" id="IPR000719">
    <property type="entry name" value="Prot_kinase_dom"/>
</dbReference>
<dbReference type="GO" id="GO:0004674">
    <property type="term" value="F:protein serine/threonine kinase activity"/>
    <property type="evidence" value="ECO:0007669"/>
    <property type="project" value="UniProtKB-KW"/>
</dbReference>
<dbReference type="GO" id="GO:0007165">
    <property type="term" value="P:signal transduction"/>
    <property type="evidence" value="ECO:0007669"/>
    <property type="project" value="TreeGrafter"/>
</dbReference>
<reference evidence="7" key="1">
    <citation type="journal article" date="2020" name="bioRxiv">
        <title>Hybrid origin of Populus tomentosa Carr. identified through genome sequencing and phylogenomic analysis.</title>
        <authorList>
            <person name="An X."/>
            <person name="Gao K."/>
            <person name="Chen Z."/>
            <person name="Li J."/>
            <person name="Yang X."/>
            <person name="Yang X."/>
            <person name="Zhou J."/>
            <person name="Guo T."/>
            <person name="Zhao T."/>
            <person name="Huang S."/>
            <person name="Miao D."/>
            <person name="Khan W.U."/>
            <person name="Rao P."/>
            <person name="Ye M."/>
            <person name="Lei B."/>
            <person name="Liao W."/>
            <person name="Wang J."/>
            <person name="Ji L."/>
            <person name="Li Y."/>
            <person name="Guo B."/>
            <person name="Mustafa N.S."/>
            <person name="Li S."/>
            <person name="Yun Q."/>
            <person name="Keller S.R."/>
            <person name="Mao J."/>
            <person name="Zhang R."/>
            <person name="Strauss S.H."/>
        </authorList>
    </citation>
    <scope>NUCLEOTIDE SEQUENCE</scope>
    <source>
        <strain evidence="7">GM15</strain>
        <tissue evidence="7">Leaf</tissue>
    </source>
</reference>
<dbReference type="OrthoDB" id="193931at2759"/>
<evidence type="ECO:0000256" key="3">
    <source>
        <dbReference type="ARBA" id="ARBA00022741"/>
    </source>
</evidence>
<accession>A0A8X7YGX6</accession>
<keyword evidence="5" id="KW-0067">ATP-binding</keyword>
<evidence type="ECO:0000256" key="2">
    <source>
        <dbReference type="ARBA" id="ARBA00022679"/>
    </source>
</evidence>
<evidence type="ECO:0000313" key="7">
    <source>
        <dbReference type="EMBL" id="KAG6748727.1"/>
    </source>
</evidence>
<name>A0A8X7YGX6_POPTO</name>
<dbReference type="AlphaFoldDB" id="A0A8X7YGX6"/>
<organism evidence="7 8">
    <name type="scientific">Populus tomentosa</name>
    <name type="common">Chinese white poplar</name>
    <dbReference type="NCBI Taxonomy" id="118781"/>
    <lineage>
        <taxon>Eukaryota</taxon>
        <taxon>Viridiplantae</taxon>
        <taxon>Streptophyta</taxon>
        <taxon>Embryophyta</taxon>
        <taxon>Tracheophyta</taxon>
        <taxon>Spermatophyta</taxon>
        <taxon>Magnoliopsida</taxon>
        <taxon>eudicotyledons</taxon>
        <taxon>Gunneridae</taxon>
        <taxon>Pentapetalae</taxon>
        <taxon>rosids</taxon>
        <taxon>fabids</taxon>
        <taxon>Malpighiales</taxon>
        <taxon>Salicaceae</taxon>
        <taxon>Saliceae</taxon>
        <taxon>Populus</taxon>
    </lineage>
</organism>
<sequence length="108" mass="12805">MNVKCNSTKVNHELMREDEAWRYFHQLINIVDYCHSKGVSHRDLKDNGLLHTTYGTSNYIALECFIGFENMNMVLEREPRERRDRERKPLKPLHPMVDVGDLGLTRFL</sequence>
<dbReference type="PROSITE" id="PS50011">
    <property type="entry name" value="PROTEIN_KINASE_DOM"/>
    <property type="match status" value="1"/>
</dbReference>
<keyword evidence="3" id="KW-0547">Nucleotide-binding</keyword>
<evidence type="ECO:0000313" key="8">
    <source>
        <dbReference type="Proteomes" id="UP000886885"/>
    </source>
</evidence>
<proteinExistence type="predicted"/>